<dbReference type="RefSeq" id="WP_377125857.1">
    <property type="nucleotide sequence ID" value="NZ_JBHUHN010000001.1"/>
</dbReference>
<evidence type="ECO:0000256" key="1">
    <source>
        <dbReference type="SAM" id="Phobius"/>
    </source>
</evidence>
<feature type="transmembrane region" description="Helical" evidence="1">
    <location>
        <begin position="57"/>
        <end position="79"/>
    </location>
</feature>
<reference evidence="3" key="1">
    <citation type="journal article" date="2019" name="Int. J. Syst. Evol. Microbiol.">
        <title>The Global Catalogue of Microorganisms (GCM) 10K type strain sequencing project: providing services to taxonomists for standard genome sequencing and annotation.</title>
        <authorList>
            <consortium name="The Broad Institute Genomics Platform"/>
            <consortium name="The Broad Institute Genome Sequencing Center for Infectious Disease"/>
            <person name="Wu L."/>
            <person name="Ma J."/>
        </authorList>
    </citation>
    <scope>NUCLEOTIDE SEQUENCE [LARGE SCALE GENOMIC DNA]</scope>
    <source>
        <strain evidence="3">KCTC 52232</strain>
    </source>
</reference>
<dbReference type="EMBL" id="JBHUON010000008">
    <property type="protein sequence ID" value="MFD2864773.1"/>
    <property type="molecule type" value="Genomic_DNA"/>
</dbReference>
<proteinExistence type="predicted"/>
<organism evidence="2 3">
    <name type="scientific">Mucilaginibacter antarcticus</name>
    <dbReference type="NCBI Taxonomy" id="1855725"/>
    <lineage>
        <taxon>Bacteria</taxon>
        <taxon>Pseudomonadati</taxon>
        <taxon>Bacteroidota</taxon>
        <taxon>Sphingobacteriia</taxon>
        <taxon>Sphingobacteriales</taxon>
        <taxon>Sphingobacteriaceae</taxon>
        <taxon>Mucilaginibacter</taxon>
    </lineage>
</organism>
<keyword evidence="3" id="KW-1185">Reference proteome</keyword>
<keyword evidence="1" id="KW-0472">Membrane</keyword>
<gene>
    <name evidence="2" type="ORF">ACFSYC_08750</name>
</gene>
<comment type="caution">
    <text evidence="2">The sequence shown here is derived from an EMBL/GenBank/DDBJ whole genome shotgun (WGS) entry which is preliminary data.</text>
</comment>
<feature type="transmembrane region" description="Helical" evidence="1">
    <location>
        <begin position="25"/>
        <end position="45"/>
    </location>
</feature>
<feature type="transmembrane region" description="Helical" evidence="1">
    <location>
        <begin position="100"/>
        <end position="121"/>
    </location>
</feature>
<protein>
    <recommendedName>
        <fullName evidence="4">ABC transporter permease</fullName>
    </recommendedName>
</protein>
<sequence>MNNTFNLTRFLSYFKKHTIDNGKTYLLSTAVLVGILALALLFVVATGTGHLSTDWQMTVLMFCVLFGGSVFASLTFADLSDKRKAIPALTLPVSNLEKFLVSWIYTYVIFLLVSFGAFYLVDVVAVCFSKPSTYFGETKLLDLTNQATPGTLVLGVFTLFHAFAFWGAIFFTKLHFIKASFVFFICLIVLTLLNKGLLFSLSDNHISQHMLMSGVQISENGRTTYYVPDTLVINLMPVVFIICVFILWASAYFRLKEKQV</sequence>
<keyword evidence="1" id="KW-0812">Transmembrane</keyword>
<feature type="transmembrane region" description="Helical" evidence="1">
    <location>
        <begin position="181"/>
        <end position="202"/>
    </location>
</feature>
<keyword evidence="1" id="KW-1133">Transmembrane helix</keyword>
<accession>A0ABW5XNE9</accession>
<feature type="transmembrane region" description="Helical" evidence="1">
    <location>
        <begin position="231"/>
        <end position="253"/>
    </location>
</feature>
<evidence type="ECO:0008006" key="4">
    <source>
        <dbReference type="Google" id="ProtNLM"/>
    </source>
</evidence>
<name>A0ABW5XNE9_9SPHI</name>
<evidence type="ECO:0000313" key="2">
    <source>
        <dbReference type="EMBL" id="MFD2864773.1"/>
    </source>
</evidence>
<feature type="transmembrane region" description="Helical" evidence="1">
    <location>
        <begin position="150"/>
        <end position="169"/>
    </location>
</feature>
<dbReference type="Proteomes" id="UP001597601">
    <property type="component" value="Unassembled WGS sequence"/>
</dbReference>
<evidence type="ECO:0000313" key="3">
    <source>
        <dbReference type="Proteomes" id="UP001597601"/>
    </source>
</evidence>